<keyword evidence="7" id="KW-1185">Reference proteome</keyword>
<keyword evidence="2" id="KW-0408">Iron</keyword>
<dbReference type="EMBL" id="CZPZ01000009">
    <property type="protein sequence ID" value="CUS34648.1"/>
    <property type="molecule type" value="Genomic_DNA"/>
</dbReference>
<evidence type="ECO:0000313" key="6">
    <source>
        <dbReference type="EMBL" id="CUS34648.1"/>
    </source>
</evidence>
<dbReference type="AlphaFoldDB" id="A0A0S4LDG8"/>
<dbReference type="Gene3D" id="3.40.50.12440">
    <property type="match status" value="2"/>
</dbReference>
<evidence type="ECO:0000313" key="7">
    <source>
        <dbReference type="Proteomes" id="UP000198736"/>
    </source>
</evidence>
<dbReference type="EC" id="1.7.99.4" evidence="6"/>
<accession>A0A0S4LDG8</accession>
<feature type="domain" description="4Fe-4S Mo/W bis-MGD-type" evidence="5">
    <location>
        <begin position="60"/>
        <end position="129"/>
    </location>
</feature>
<reference evidence="7" key="1">
    <citation type="submission" date="2015-10" db="EMBL/GenBank/DDBJ databases">
        <authorList>
            <person name="Luecker S."/>
            <person name="Luecker S."/>
        </authorList>
    </citation>
    <scope>NUCLEOTIDE SEQUENCE [LARGE SCALE GENOMIC DNA]</scope>
</reference>
<dbReference type="PROSITE" id="PS51669">
    <property type="entry name" value="4FE4S_MOW_BIS_MGD"/>
    <property type="match status" value="1"/>
</dbReference>
<dbReference type="SUPFAM" id="SSF53706">
    <property type="entry name" value="Formate dehydrogenase/DMSO reductase, domains 1-3"/>
    <property type="match status" value="1"/>
</dbReference>
<dbReference type="InterPro" id="IPR019546">
    <property type="entry name" value="TAT_signal_bac_arc"/>
</dbReference>
<feature type="compositionally biased region" description="Basic residues" evidence="4">
    <location>
        <begin position="673"/>
        <end position="682"/>
    </location>
</feature>
<dbReference type="PROSITE" id="PS51318">
    <property type="entry name" value="TAT"/>
    <property type="match status" value="1"/>
</dbReference>
<dbReference type="InterPro" id="IPR006963">
    <property type="entry name" value="Mopterin_OxRdtase_4Fe-4S_dom"/>
</dbReference>
<dbReference type="PANTHER" id="PTHR43742:SF6">
    <property type="entry name" value="OXIDOREDUCTASE YYAE-RELATED"/>
    <property type="match status" value="1"/>
</dbReference>
<keyword evidence="1" id="KW-0479">Metal-binding</keyword>
<dbReference type="InterPro" id="IPR050612">
    <property type="entry name" value="Prok_Mopterin_Oxidored"/>
</dbReference>
<keyword evidence="6" id="KW-0560">Oxidoreductase</keyword>
<evidence type="ECO:0000256" key="1">
    <source>
        <dbReference type="ARBA" id="ARBA00022723"/>
    </source>
</evidence>
<dbReference type="Pfam" id="PF00384">
    <property type="entry name" value="Molybdopterin"/>
    <property type="match status" value="1"/>
</dbReference>
<dbReference type="Proteomes" id="UP000198736">
    <property type="component" value="Unassembled WGS sequence"/>
</dbReference>
<keyword evidence="3" id="KW-0411">Iron-sulfur</keyword>
<gene>
    <name evidence="6" type="primary">nxrA2a</name>
    <name evidence="6" type="ORF">COMA2_170129</name>
</gene>
<dbReference type="NCBIfam" id="TIGR01409">
    <property type="entry name" value="TAT_signal_seq"/>
    <property type="match status" value="1"/>
</dbReference>
<dbReference type="GO" id="GO:0016491">
    <property type="term" value="F:oxidoreductase activity"/>
    <property type="evidence" value="ECO:0007669"/>
    <property type="project" value="UniProtKB-KW"/>
</dbReference>
<dbReference type="InterPro" id="IPR006656">
    <property type="entry name" value="Mopterin_OxRdtase"/>
</dbReference>
<name>A0A0S4LDG8_9BACT</name>
<dbReference type="STRING" id="1742973.COMA2_170129"/>
<dbReference type="GO" id="GO:0046872">
    <property type="term" value="F:metal ion binding"/>
    <property type="evidence" value="ECO:0007669"/>
    <property type="project" value="UniProtKB-KW"/>
</dbReference>
<organism evidence="6 7">
    <name type="scientific">Candidatus Nitrospira nitrificans</name>
    <dbReference type="NCBI Taxonomy" id="1742973"/>
    <lineage>
        <taxon>Bacteria</taxon>
        <taxon>Pseudomonadati</taxon>
        <taxon>Nitrospirota</taxon>
        <taxon>Nitrospiria</taxon>
        <taxon>Nitrospirales</taxon>
        <taxon>Nitrospiraceae</taxon>
        <taxon>Nitrospira</taxon>
    </lineage>
</organism>
<dbReference type="Pfam" id="PF10518">
    <property type="entry name" value="TAT_signal"/>
    <property type="match status" value="1"/>
</dbReference>
<dbReference type="InterPro" id="IPR006311">
    <property type="entry name" value="TAT_signal"/>
</dbReference>
<feature type="region of interest" description="Disordered" evidence="4">
    <location>
        <begin position="668"/>
        <end position="690"/>
    </location>
</feature>
<protein>
    <submittedName>
        <fullName evidence="6">Nitrite oxidoreductase, alpha subunit (N-terminal)</fullName>
        <ecNumber evidence="6">1.7.99.4</ecNumber>
    </submittedName>
</protein>
<evidence type="ECO:0000256" key="4">
    <source>
        <dbReference type="SAM" id="MobiDB-lite"/>
    </source>
</evidence>
<evidence type="ECO:0000256" key="3">
    <source>
        <dbReference type="ARBA" id="ARBA00023014"/>
    </source>
</evidence>
<dbReference type="RefSeq" id="WP_245630912.1">
    <property type="nucleotide sequence ID" value="NZ_CZPZ01000009.1"/>
</dbReference>
<dbReference type="PANTHER" id="PTHR43742">
    <property type="entry name" value="TRIMETHYLAMINE-N-OXIDE REDUCTASE"/>
    <property type="match status" value="1"/>
</dbReference>
<evidence type="ECO:0000256" key="2">
    <source>
        <dbReference type="ARBA" id="ARBA00023004"/>
    </source>
</evidence>
<proteinExistence type="predicted"/>
<evidence type="ECO:0000259" key="5">
    <source>
        <dbReference type="PROSITE" id="PS51669"/>
    </source>
</evidence>
<dbReference type="GO" id="GO:0051536">
    <property type="term" value="F:iron-sulfur cluster binding"/>
    <property type="evidence" value="ECO:0007669"/>
    <property type="project" value="UniProtKB-KW"/>
</dbReference>
<sequence>MFLSRRQFLKVSAGTVAAAAVADKVLALTALQPVIEVGNPLGDYPDRSWERVYHDQYRYDSSFTWVCSPNDTHACRVRAFVRNGVVMRVEQNYDHQTYEDLYGNRGTFAHNPRMCLKGFTFHRRVYGPYRLKGPLMRKGWKQWADDGSPELTPEAKRKYKFDSRFLDDMLRVSWDTAFTYAAKAMIVIATRYSGEAGARRLREQGYAPEMIEMMKGAGVRCFKHRAGMPILGFIGKHSNTRFNNSVLPLLDTWIRKVGPDQAQGGRYWNNYTWHGDQDPSQPFWNGTQNCDVDLSDMRFTKFNTSWGKNFVENKMPEAHWKLESIERGARIAVITPEYNPTAQRADYWIPLRPQSDGALFLGACKIILDENMQDIDYLKQFTDMPLLVRTDTLQYLDPRDVIQDYKFPDFSHSYSGRIQALKPEYIERLGGFMVWDMAKKQAVPLHREQVGWHFDKSGIEPALTGTYRVKLLNGREIDALPIYQLYLIHLQDYDLDTTHQITRSPKDLLVRWARDSGTIKPAAIHNGEGVCHYFHMTANGRAAALVLTLTGNIGKFGSGCHTWSGNYKVGIWNATPWSGVGGGVHLSEDPWHINLDANAHGKEIKYRNYYYGEEPAYWNHGDTALIVNTPKYGRKVFTGQADIADAEQVPLGRQRQPVEQRQAPLRYGAERRPQHRMSHHPGHRNDVRRQPRRHRLCRELLDGIHLSGNDGHRVESVGADLEGWDQAAVRHAERCRYVCGGGGKTRRDHGRETNERRLPLCL</sequence>